<gene>
    <name evidence="9" type="ORF">PMAA_016600</name>
</gene>
<comment type="similarity">
    <text evidence="2">Belongs to the major facilitator superfamily. TCR/Tet family.</text>
</comment>
<protein>
    <recommendedName>
        <fullName evidence="8">Major facilitator superfamily (MFS) profile domain-containing protein</fullName>
    </recommendedName>
</protein>
<dbReference type="GO" id="GO:0022857">
    <property type="term" value="F:transmembrane transporter activity"/>
    <property type="evidence" value="ECO:0007669"/>
    <property type="project" value="InterPro"/>
</dbReference>
<dbReference type="SUPFAM" id="SSF103473">
    <property type="entry name" value="MFS general substrate transporter"/>
    <property type="match status" value="2"/>
</dbReference>
<feature type="transmembrane region" description="Helical" evidence="7">
    <location>
        <begin position="234"/>
        <end position="253"/>
    </location>
</feature>
<dbReference type="GO" id="GO:0005886">
    <property type="term" value="C:plasma membrane"/>
    <property type="evidence" value="ECO:0007669"/>
    <property type="project" value="TreeGrafter"/>
</dbReference>
<dbReference type="VEuPathDB" id="FungiDB:PMAA_016600"/>
<feature type="transmembrane region" description="Helical" evidence="7">
    <location>
        <begin position="342"/>
        <end position="360"/>
    </location>
</feature>
<evidence type="ECO:0000259" key="8">
    <source>
        <dbReference type="PROSITE" id="PS50850"/>
    </source>
</evidence>
<dbReference type="CDD" id="cd17502">
    <property type="entry name" value="MFS_Azr1_MDR_like"/>
    <property type="match status" value="1"/>
</dbReference>
<feature type="transmembrane region" description="Helical" evidence="7">
    <location>
        <begin position="100"/>
        <end position="120"/>
    </location>
</feature>
<evidence type="ECO:0000256" key="2">
    <source>
        <dbReference type="ARBA" id="ARBA00007520"/>
    </source>
</evidence>
<dbReference type="InterPro" id="IPR020846">
    <property type="entry name" value="MFS_dom"/>
</dbReference>
<feature type="transmembrane region" description="Helical" evidence="7">
    <location>
        <begin position="428"/>
        <end position="448"/>
    </location>
</feature>
<feature type="transmembrane region" description="Helical" evidence="7">
    <location>
        <begin position="505"/>
        <end position="527"/>
    </location>
</feature>
<dbReference type="AlphaFoldDB" id="B6Q7X7"/>
<keyword evidence="3 7" id="KW-0812">Transmembrane</keyword>
<evidence type="ECO:0000256" key="1">
    <source>
        <dbReference type="ARBA" id="ARBA00004141"/>
    </source>
</evidence>
<evidence type="ECO:0000313" key="10">
    <source>
        <dbReference type="Proteomes" id="UP000001294"/>
    </source>
</evidence>
<dbReference type="EMBL" id="DS995899">
    <property type="protein sequence ID" value="EEA26740.1"/>
    <property type="molecule type" value="Genomic_DNA"/>
</dbReference>
<reference evidence="10" key="1">
    <citation type="journal article" date="2015" name="Genome Announc.">
        <title>Genome sequence of the AIDS-associated pathogen Penicillium marneffei (ATCC18224) and its near taxonomic relative Talaromyces stipitatus (ATCC10500).</title>
        <authorList>
            <person name="Nierman W.C."/>
            <person name="Fedorova-Abrams N.D."/>
            <person name="Andrianopoulos A."/>
        </authorList>
    </citation>
    <scope>NUCLEOTIDE SEQUENCE [LARGE SCALE GENOMIC DNA]</scope>
    <source>
        <strain evidence="10">ATCC 18224 / CBS 334.59 / QM 7333</strain>
    </source>
</reference>
<dbReference type="Gene3D" id="1.20.1250.20">
    <property type="entry name" value="MFS general substrate transporter like domains"/>
    <property type="match status" value="1"/>
</dbReference>
<comment type="subcellular location">
    <subcellularLocation>
        <location evidence="1">Membrane</location>
        <topology evidence="1">Multi-pass membrane protein</topology>
    </subcellularLocation>
</comment>
<dbReference type="Gene3D" id="1.20.1720.10">
    <property type="entry name" value="Multidrug resistance protein D"/>
    <property type="match status" value="1"/>
</dbReference>
<keyword evidence="4 7" id="KW-1133">Transmembrane helix</keyword>
<feature type="transmembrane region" description="Helical" evidence="7">
    <location>
        <begin position="259"/>
        <end position="281"/>
    </location>
</feature>
<feature type="transmembrane region" description="Helical" evidence="7">
    <location>
        <begin position="365"/>
        <end position="384"/>
    </location>
</feature>
<dbReference type="PANTHER" id="PTHR23501">
    <property type="entry name" value="MAJOR FACILITATOR SUPERFAMILY"/>
    <property type="match status" value="1"/>
</dbReference>
<feature type="transmembrane region" description="Helical" evidence="7">
    <location>
        <begin position="159"/>
        <end position="185"/>
    </location>
</feature>
<feature type="transmembrane region" description="Helical" evidence="7">
    <location>
        <begin position="34"/>
        <end position="59"/>
    </location>
</feature>
<dbReference type="PROSITE" id="PS50850">
    <property type="entry name" value="MFS"/>
    <property type="match status" value="1"/>
</dbReference>
<dbReference type="InterPro" id="IPR011701">
    <property type="entry name" value="MFS"/>
</dbReference>
<feature type="transmembrane region" description="Helical" evidence="7">
    <location>
        <begin position="301"/>
        <end position="322"/>
    </location>
</feature>
<evidence type="ECO:0000256" key="5">
    <source>
        <dbReference type="ARBA" id="ARBA00023136"/>
    </source>
</evidence>
<dbReference type="PhylomeDB" id="B6Q7X7"/>
<dbReference type="PANTHER" id="PTHR23501:SF193">
    <property type="entry name" value="MULTIDRUG TRANSPORTER, PUTATIVE (AFU_ORTHOLOGUE AFUA_8G00940)-RELATED"/>
    <property type="match status" value="1"/>
</dbReference>
<dbReference type="FunFam" id="1.20.1720.10:FF:000012">
    <property type="entry name" value="MFS toxin efflux pump (AflT)"/>
    <property type="match status" value="1"/>
</dbReference>
<dbReference type="Proteomes" id="UP000001294">
    <property type="component" value="Unassembled WGS sequence"/>
</dbReference>
<feature type="region of interest" description="Disordered" evidence="6">
    <location>
        <begin position="534"/>
        <end position="554"/>
    </location>
</feature>
<sequence length="554" mass="59312">MSNKGDGESYKPVKTPPIMDDKNASRYVYGVKRLLVTISVTLVMFLTLLDTTIIVTAIPKITTDFSSLSDLGWYGSAYLIASCALQPVTGKMFSNFNLKYTFIAFLFVFEVGSAICGAAQSSKMLIAGRAVAGLGGAGLRNGALTIMSETIPLQERPPYFGVAMGVSMLGAVAGPLIGGAFTASVSWRWCFYINLPIGGLAAILLLAIQIPGINKDKKAKSQSGILGVLTKLDPIGFLLFSPVAVMLLMALQWGGSQYAWNSATIIGLFCGAGIMAIIFLAWEYYAGDEAMIPFSMLRNRVVWSSCLVIWFLFGAMMVYSYYLPIWFQAVKDASSLQSGVDVLPFILSQVVASIVSGGLVRKVGYYLPFVIVCGVLLTISAALMSTFEVDTTSGKWIGYQILGGFGQGLGLQMPYVAVQNVLSEEDNAVALSLLVFMQNFGGAIPLGIAEAVFSSKLASGMARYAADVNLSIVEAAGASGFRQAVQPAQLAGVLKAYNFALTSEYYLAIACTGATLVVCWGMGWINIVKDEKETTSSETRSSGDDQLENWRNVE</sequence>
<keyword evidence="10" id="KW-1185">Reference proteome</keyword>
<evidence type="ECO:0000256" key="4">
    <source>
        <dbReference type="ARBA" id="ARBA00022989"/>
    </source>
</evidence>
<name>B6Q7X7_TALMQ</name>
<evidence type="ECO:0000256" key="3">
    <source>
        <dbReference type="ARBA" id="ARBA00022692"/>
    </source>
</evidence>
<dbReference type="HOGENOM" id="CLU_000960_22_1_1"/>
<evidence type="ECO:0000256" key="7">
    <source>
        <dbReference type="SAM" id="Phobius"/>
    </source>
</evidence>
<dbReference type="FunFam" id="1.20.1250.20:FF:000196">
    <property type="entry name" value="MFS toxin efflux pump (AflT)"/>
    <property type="match status" value="1"/>
</dbReference>
<evidence type="ECO:0000256" key="6">
    <source>
        <dbReference type="SAM" id="MobiDB-lite"/>
    </source>
</evidence>
<proteinExistence type="inferred from homology"/>
<dbReference type="Pfam" id="PF07690">
    <property type="entry name" value="MFS_1"/>
    <property type="match status" value="1"/>
</dbReference>
<keyword evidence="5 7" id="KW-0472">Membrane</keyword>
<feature type="transmembrane region" description="Helical" evidence="7">
    <location>
        <begin position="396"/>
        <end position="416"/>
    </location>
</feature>
<feature type="transmembrane region" description="Helical" evidence="7">
    <location>
        <begin position="71"/>
        <end position="88"/>
    </location>
</feature>
<dbReference type="OrthoDB" id="10021397at2759"/>
<feature type="transmembrane region" description="Helical" evidence="7">
    <location>
        <begin position="191"/>
        <end position="213"/>
    </location>
</feature>
<evidence type="ECO:0000313" key="9">
    <source>
        <dbReference type="EMBL" id="EEA26740.1"/>
    </source>
</evidence>
<organism evidence="9 10">
    <name type="scientific">Talaromyces marneffei (strain ATCC 18224 / CBS 334.59 / QM 7333)</name>
    <name type="common">Penicillium marneffei</name>
    <dbReference type="NCBI Taxonomy" id="441960"/>
    <lineage>
        <taxon>Eukaryota</taxon>
        <taxon>Fungi</taxon>
        <taxon>Dikarya</taxon>
        <taxon>Ascomycota</taxon>
        <taxon>Pezizomycotina</taxon>
        <taxon>Eurotiomycetes</taxon>
        <taxon>Eurotiomycetidae</taxon>
        <taxon>Eurotiales</taxon>
        <taxon>Trichocomaceae</taxon>
        <taxon>Talaromyces</taxon>
        <taxon>Talaromyces sect. Talaromyces</taxon>
    </lineage>
</organism>
<dbReference type="InterPro" id="IPR036259">
    <property type="entry name" value="MFS_trans_sf"/>
</dbReference>
<feature type="domain" description="Major facilitator superfamily (MFS) profile" evidence="8">
    <location>
        <begin position="36"/>
        <end position="483"/>
    </location>
</feature>
<accession>B6Q7X7</accession>